<dbReference type="FunFam" id="3.30.70.360:FF:000001">
    <property type="entry name" value="N-acetyldiaminopimelate deacetylase"/>
    <property type="match status" value="1"/>
</dbReference>
<dbReference type="PANTHER" id="PTHR11014">
    <property type="entry name" value="PEPTIDASE M20 FAMILY MEMBER"/>
    <property type="match status" value="1"/>
</dbReference>
<dbReference type="GO" id="GO:0019877">
    <property type="term" value="P:diaminopimelate biosynthetic process"/>
    <property type="evidence" value="ECO:0007669"/>
    <property type="project" value="UniProtKB-ARBA"/>
</dbReference>
<feature type="binding site" evidence="2">
    <location>
        <position position="215"/>
    </location>
    <ligand>
        <name>Mn(2+)</name>
        <dbReference type="ChEBI" id="CHEBI:29035"/>
        <label>2</label>
    </ligand>
</feature>
<accession>A0A366HUU4</accession>
<gene>
    <name evidence="4" type="ORF">DES53_101101</name>
</gene>
<dbReference type="AlphaFoldDB" id="A0A366HUU4"/>
<dbReference type="SUPFAM" id="SSF53187">
    <property type="entry name" value="Zn-dependent exopeptidases"/>
    <property type="match status" value="1"/>
</dbReference>
<dbReference type="Gene3D" id="3.40.630.10">
    <property type="entry name" value="Zn peptidases"/>
    <property type="match status" value="1"/>
</dbReference>
<dbReference type="PIRSF" id="PIRSF005962">
    <property type="entry name" value="Pept_M20D_amidohydro"/>
    <property type="match status" value="1"/>
</dbReference>
<dbReference type="PANTHER" id="PTHR11014:SF63">
    <property type="entry name" value="METALLOPEPTIDASE, PUTATIVE (AFU_ORTHOLOGUE AFUA_6G09600)-RELATED"/>
    <property type="match status" value="1"/>
</dbReference>
<feature type="binding site" evidence="2">
    <location>
        <position position="152"/>
    </location>
    <ligand>
        <name>Mn(2+)</name>
        <dbReference type="ChEBI" id="CHEBI:29035"/>
        <label>2</label>
    </ligand>
</feature>
<keyword evidence="2" id="KW-0464">Manganese</keyword>
<name>A0A366HUU4_9BACT</name>
<dbReference type="Pfam" id="PF01546">
    <property type="entry name" value="Peptidase_M20"/>
    <property type="match status" value="1"/>
</dbReference>
<dbReference type="NCBIfam" id="TIGR01891">
    <property type="entry name" value="amidohydrolases"/>
    <property type="match status" value="1"/>
</dbReference>
<sequence length="459" mass="49373">MSSTQSSQRVSSSRLVFPVFGAALLGFSFCLPCANSKPGVAQIVLSTKLSDEEHARLKKLYEDLHAAPELSFHEEKTSQRLAKELREAGFTVTEKVGGWGVVGVLKNGEGRTVLVRTDMDALPVREMTGLPFASKVRVKDTDGTDVPVMHACGHDMHMACWTGTARWFAENKKEWNGTLVFIGQPAEEKGGGSAPMLEDGLYTRFPKPDACVALHCNSDMAVGTFGLTEGPATANVDSVDITVRGVGGHGSAPHTTKDPVVLAAQIIVALQMIDSREIDPREAVVITVGSIHGGTKHNIIPDEVKLQLTIRTFNTEVRGKTLAAIRRIAEGMARTAGLPDTHLPIIKEAERFTPVVQNDPALTKRIGAALKERYGEPSVKSRRATMGGEDFSRYGMTEDKIPICMFWLGTIAPPRASEAEHGGPPLPSLHSPFYKPESDGSLQYGVGALTTAVQAALAK</sequence>
<keyword evidence="2" id="KW-0479">Metal-binding</keyword>
<dbReference type="InterPro" id="IPR017439">
    <property type="entry name" value="Amidohydrolase"/>
</dbReference>
<feature type="domain" description="Peptidase M20 dimerisation" evidence="3">
    <location>
        <begin position="235"/>
        <end position="330"/>
    </location>
</feature>
<dbReference type="Pfam" id="PF07687">
    <property type="entry name" value="M20_dimer"/>
    <property type="match status" value="1"/>
</dbReference>
<evidence type="ECO:0000256" key="1">
    <source>
        <dbReference type="ARBA" id="ARBA00022801"/>
    </source>
</evidence>
<evidence type="ECO:0000313" key="5">
    <source>
        <dbReference type="Proteomes" id="UP000253426"/>
    </source>
</evidence>
<evidence type="ECO:0000313" key="4">
    <source>
        <dbReference type="EMBL" id="RBP47304.1"/>
    </source>
</evidence>
<keyword evidence="1 4" id="KW-0378">Hydrolase</keyword>
<feature type="binding site" evidence="2">
    <location>
        <position position="154"/>
    </location>
    <ligand>
        <name>Mn(2+)</name>
        <dbReference type="ChEBI" id="CHEBI:29035"/>
        <label>2</label>
    </ligand>
</feature>
<dbReference type="InterPro" id="IPR002933">
    <property type="entry name" value="Peptidase_M20"/>
</dbReference>
<dbReference type="OrthoDB" id="9776731at2"/>
<dbReference type="GO" id="GO:0050118">
    <property type="term" value="F:N-acetyldiaminopimelate deacetylase activity"/>
    <property type="evidence" value="ECO:0007669"/>
    <property type="project" value="UniProtKB-ARBA"/>
</dbReference>
<protein>
    <submittedName>
        <fullName evidence="4">Hippurate hydrolase</fullName>
    </submittedName>
</protein>
<dbReference type="Gene3D" id="3.30.70.360">
    <property type="match status" value="1"/>
</dbReference>
<dbReference type="Proteomes" id="UP000253426">
    <property type="component" value="Unassembled WGS sequence"/>
</dbReference>
<feature type="binding site" evidence="2">
    <location>
        <position position="188"/>
    </location>
    <ligand>
        <name>Mn(2+)</name>
        <dbReference type="ChEBI" id="CHEBI:29035"/>
        <label>2</label>
    </ligand>
</feature>
<dbReference type="SUPFAM" id="SSF55031">
    <property type="entry name" value="Bacterial exopeptidase dimerisation domain"/>
    <property type="match status" value="1"/>
</dbReference>
<evidence type="ECO:0000256" key="2">
    <source>
        <dbReference type="PIRSR" id="PIRSR005962-1"/>
    </source>
</evidence>
<feature type="binding site" evidence="2">
    <location>
        <position position="430"/>
    </location>
    <ligand>
        <name>Mn(2+)</name>
        <dbReference type="ChEBI" id="CHEBI:29035"/>
        <label>2</label>
    </ligand>
</feature>
<dbReference type="EMBL" id="QNRR01000001">
    <property type="protein sequence ID" value="RBP47304.1"/>
    <property type="molecule type" value="Genomic_DNA"/>
</dbReference>
<keyword evidence="5" id="KW-1185">Reference proteome</keyword>
<dbReference type="GO" id="GO:0046872">
    <property type="term" value="F:metal ion binding"/>
    <property type="evidence" value="ECO:0007669"/>
    <property type="project" value="UniProtKB-KW"/>
</dbReference>
<comment type="cofactor">
    <cofactor evidence="2">
        <name>Mn(2+)</name>
        <dbReference type="ChEBI" id="CHEBI:29035"/>
    </cofactor>
    <text evidence="2">The Mn(2+) ion enhances activity.</text>
</comment>
<reference evidence="4 5" key="1">
    <citation type="submission" date="2018-06" db="EMBL/GenBank/DDBJ databases">
        <title>Genomic Encyclopedia of Type Strains, Phase IV (KMG-IV): sequencing the most valuable type-strain genomes for metagenomic binning, comparative biology and taxonomic classification.</title>
        <authorList>
            <person name="Goeker M."/>
        </authorList>
    </citation>
    <scope>NUCLEOTIDE SEQUENCE [LARGE SCALE GENOMIC DNA]</scope>
    <source>
        <strain evidence="4 5">DSM 25532</strain>
    </source>
</reference>
<dbReference type="InterPro" id="IPR011650">
    <property type="entry name" value="Peptidase_M20_dimer"/>
</dbReference>
<evidence type="ECO:0000259" key="3">
    <source>
        <dbReference type="Pfam" id="PF07687"/>
    </source>
</evidence>
<dbReference type="RefSeq" id="WP_113956248.1">
    <property type="nucleotide sequence ID" value="NZ_QNRR01000001.1"/>
</dbReference>
<organism evidence="4 5">
    <name type="scientific">Roseimicrobium gellanilyticum</name>
    <dbReference type="NCBI Taxonomy" id="748857"/>
    <lineage>
        <taxon>Bacteria</taxon>
        <taxon>Pseudomonadati</taxon>
        <taxon>Verrucomicrobiota</taxon>
        <taxon>Verrucomicrobiia</taxon>
        <taxon>Verrucomicrobiales</taxon>
        <taxon>Verrucomicrobiaceae</taxon>
        <taxon>Roseimicrobium</taxon>
    </lineage>
</organism>
<proteinExistence type="predicted"/>
<comment type="caution">
    <text evidence="4">The sequence shown here is derived from an EMBL/GenBank/DDBJ whole genome shotgun (WGS) entry which is preliminary data.</text>
</comment>
<dbReference type="InterPro" id="IPR036264">
    <property type="entry name" value="Bact_exopeptidase_dim_dom"/>
</dbReference>